<organism evidence="3 4">
    <name type="scientific">Stylonychia lemnae</name>
    <name type="common">Ciliate</name>
    <dbReference type="NCBI Taxonomy" id="5949"/>
    <lineage>
        <taxon>Eukaryota</taxon>
        <taxon>Sar</taxon>
        <taxon>Alveolata</taxon>
        <taxon>Ciliophora</taxon>
        <taxon>Intramacronucleata</taxon>
        <taxon>Spirotrichea</taxon>
        <taxon>Stichotrichia</taxon>
        <taxon>Sporadotrichida</taxon>
        <taxon>Oxytrichidae</taxon>
        <taxon>Stylonychinae</taxon>
        <taxon>Stylonychia</taxon>
    </lineage>
</organism>
<keyword evidence="4" id="KW-1185">Reference proteome</keyword>
<feature type="region of interest" description="Disordered" evidence="1">
    <location>
        <begin position="23"/>
        <end position="43"/>
    </location>
</feature>
<name>A0A078B045_STYLE</name>
<feature type="region of interest" description="Disordered" evidence="1">
    <location>
        <begin position="62"/>
        <end position="88"/>
    </location>
</feature>
<protein>
    <recommendedName>
        <fullName evidence="2">TLDc domain-containing protein</fullName>
    </recommendedName>
</protein>
<dbReference type="PANTHER" id="PTHR23354">
    <property type="entry name" value="NUCLEOLAR PROTEIN 7/ESTROGEN RECEPTOR COACTIVATOR-RELATED"/>
    <property type="match status" value="1"/>
</dbReference>
<evidence type="ECO:0000313" key="4">
    <source>
        <dbReference type="Proteomes" id="UP000039865"/>
    </source>
</evidence>
<dbReference type="Pfam" id="PF07534">
    <property type="entry name" value="TLD"/>
    <property type="match status" value="1"/>
</dbReference>
<dbReference type="EMBL" id="CCKQ01014979">
    <property type="protein sequence ID" value="CDW86792.1"/>
    <property type="molecule type" value="Genomic_DNA"/>
</dbReference>
<reference evidence="3 4" key="1">
    <citation type="submission" date="2014-06" db="EMBL/GenBank/DDBJ databases">
        <authorList>
            <person name="Swart Estienne"/>
        </authorList>
    </citation>
    <scope>NUCLEOTIDE SEQUENCE [LARGE SCALE GENOMIC DNA]</scope>
    <source>
        <strain evidence="3 4">130c</strain>
    </source>
</reference>
<dbReference type="OrthoDB" id="26679at2759"/>
<evidence type="ECO:0000256" key="1">
    <source>
        <dbReference type="SAM" id="MobiDB-lite"/>
    </source>
</evidence>
<accession>A0A078B045</accession>
<feature type="domain" description="TLDc" evidence="2">
    <location>
        <begin position="377"/>
        <end position="540"/>
    </location>
</feature>
<dbReference type="InParanoid" id="A0A078B045"/>
<dbReference type="Proteomes" id="UP000039865">
    <property type="component" value="Unassembled WGS sequence"/>
</dbReference>
<dbReference type="InterPro" id="IPR006571">
    <property type="entry name" value="TLDc_dom"/>
</dbReference>
<dbReference type="PROSITE" id="PS51886">
    <property type="entry name" value="TLDC"/>
    <property type="match status" value="1"/>
</dbReference>
<sequence length="540" mass="62505">MINLKTMLSSKVIRVMKRKQEVPVQKPVADQKLPSPANNTNSNSNYQLLEELKLEDDQLQQARRRSKKSLEAGETLQSMIEKSERKSKEFENEKGEIINIENIYKKVFDEFSNFSKNFVSKLPQPKTDLQDFLSMFHQEKKDPSMLSEQVDEDLISVSDYIFYDKDQVMKTEAYYVTKTSQIKGFIHLHQYYLYFEPDKDQLQQFNAYFDYQDIYNADILKLISEKALQTDNNFIKKAYKYDYIIQINLTTVNGLTLKSESTEKTPIANVFIKFQHFDMEGMILTNKNQKKIVKAVYEKLNEQIQAAPKNEVSGTYTPYYDIILSEQAKSKLTEVKMTQFVSDKVKGGAAKIVLKTAPSTQQQTLIKFIPKKSDKSEILTDLQISNLVEHFPSMMMTMDWELVYSINRDGDSEGTFFEKCKQWKYTLLVIKDTNGYIFGGFCSETWKNSSKFFGTGENFVYTFKNGDVPIAYYWSGENDQLQWANETSIGLGGGTYGRFGIYLKDHFYRGSSSKTSTFNNEILSSGSDFTCTLFEVWGFE</sequence>
<gene>
    <name evidence="3" type="primary">Contig7425.g7937</name>
    <name evidence="3" type="ORF">STYLEM_15891</name>
</gene>
<proteinExistence type="predicted"/>
<dbReference type="AlphaFoldDB" id="A0A078B045"/>
<dbReference type="OMA" id="NWTEANN"/>
<dbReference type="SMART" id="SM00584">
    <property type="entry name" value="TLDc"/>
    <property type="match status" value="1"/>
</dbReference>
<evidence type="ECO:0000259" key="2">
    <source>
        <dbReference type="PROSITE" id="PS51886"/>
    </source>
</evidence>
<evidence type="ECO:0000313" key="3">
    <source>
        <dbReference type="EMBL" id="CDW86792.1"/>
    </source>
</evidence>